<dbReference type="STRING" id="1076935.U4LBB8"/>
<organism evidence="3 4">
    <name type="scientific">Pyronema omphalodes (strain CBS 100304)</name>
    <name type="common">Pyronema confluens</name>
    <dbReference type="NCBI Taxonomy" id="1076935"/>
    <lineage>
        <taxon>Eukaryota</taxon>
        <taxon>Fungi</taxon>
        <taxon>Dikarya</taxon>
        <taxon>Ascomycota</taxon>
        <taxon>Pezizomycotina</taxon>
        <taxon>Pezizomycetes</taxon>
        <taxon>Pezizales</taxon>
        <taxon>Pyronemataceae</taxon>
        <taxon>Pyronema</taxon>
    </lineage>
</organism>
<dbReference type="InterPro" id="IPR010730">
    <property type="entry name" value="HET"/>
</dbReference>
<dbReference type="PANTHER" id="PTHR33112:SF12">
    <property type="entry name" value="HETEROKARYON INCOMPATIBILITY DOMAIN-CONTAINING PROTEIN"/>
    <property type="match status" value="1"/>
</dbReference>
<evidence type="ECO:0000256" key="1">
    <source>
        <dbReference type="SAM" id="MobiDB-lite"/>
    </source>
</evidence>
<accession>U4LBB8</accession>
<dbReference type="EMBL" id="HF936265">
    <property type="protein sequence ID" value="CCX15891.1"/>
    <property type="molecule type" value="Genomic_DNA"/>
</dbReference>
<feature type="region of interest" description="Disordered" evidence="1">
    <location>
        <begin position="1"/>
        <end position="20"/>
    </location>
</feature>
<dbReference type="PANTHER" id="PTHR33112">
    <property type="entry name" value="DOMAIN PROTEIN, PUTATIVE-RELATED"/>
    <property type="match status" value="1"/>
</dbReference>
<dbReference type="AlphaFoldDB" id="U4LBB8"/>
<gene>
    <name evidence="3" type="ORF">PCON_02350</name>
</gene>
<dbReference type="OMA" id="CICHMPE"/>
<name>U4LBB8_PYROM</name>
<protein>
    <recommendedName>
        <fullName evidence="2">Heterokaryon incompatibility domain-containing protein</fullName>
    </recommendedName>
</protein>
<proteinExistence type="predicted"/>
<dbReference type="Proteomes" id="UP000018144">
    <property type="component" value="Unassembled WGS sequence"/>
</dbReference>
<evidence type="ECO:0000259" key="2">
    <source>
        <dbReference type="Pfam" id="PF06985"/>
    </source>
</evidence>
<sequence length="775" mass="88539">MTRRLALCQPAPSTAPPADEAPLCDKCASIEIRPLFKPPPQHTMALQDNMIQHDYLDEVIERFSSCAFCRLITHAIHTAACVATEQPVPSPSKPFQLGDFFHTTRRKRCYISSIQSGSLLEESRWKKDKRGLKVNYDYKSHRIRITLREDSDDAPLSQEQLDDLLIGTQKDIFERPERAKTKADMIVALIQLVPSGSRSSKESLFHGREIAAKIDFGRLKSWLKVCNDNHPECKRDEWHKLVPPPKNIRVIDVKTSRVVLAERGCRYIALSYVWGGKQDFMLKKENVKQWELPGGIPKTEELPQTIQDAISLVASIGERYLWIDSMCIIQDDDSNKQEQIEQMDRVYGSALFTIVAAAGNSCHAGLPGISSDGRERFQMIEYAQGLRLAVPLPTLSDSLESSYYNSRGWTYQERLLSQKAFFFTLHQVYYQCDRDVWCEDLHAERLSKNLHKKFYASAGPKKLWLHTQIQTMAHKKVFDEYMCQLEDYTCRGLTSPTDILDAFTGIANVLGQLPYNRGFVAGLPVMALDHAMLWMPRGCIERRKVAGEDGEKLLAPFPSWSWAGWQGSGMLVRRYSYEPLLEEWTVVFRQDGRENKLLLPEVHDNENHLPSTSPFAEQNRDPILRRKLMNAYAFEFWTTSCKFYITGKQHYSYLWGEIIDKHGSHVYGRACLYDPQGNWAGTLLYPRSELESIEAGERRVECEFIVLSKGLAHVPTYGDSDVYGHDAGKVLNVLMVMRLDSGDAGTATMERISWAMIHEDAWNASGPKREHIRLV</sequence>
<evidence type="ECO:0000313" key="4">
    <source>
        <dbReference type="Proteomes" id="UP000018144"/>
    </source>
</evidence>
<feature type="domain" description="Heterokaryon incompatibility" evidence="2">
    <location>
        <begin position="267"/>
        <end position="413"/>
    </location>
</feature>
<dbReference type="eggNOG" id="ENOG502RYWV">
    <property type="taxonomic scope" value="Eukaryota"/>
</dbReference>
<dbReference type="OrthoDB" id="2958217at2759"/>
<keyword evidence="4" id="KW-1185">Reference proteome</keyword>
<dbReference type="Pfam" id="PF06985">
    <property type="entry name" value="HET"/>
    <property type="match status" value="1"/>
</dbReference>
<reference evidence="3 4" key="1">
    <citation type="journal article" date="2013" name="PLoS Genet.">
        <title>The genome and development-dependent transcriptomes of Pyronema confluens: a window into fungal evolution.</title>
        <authorList>
            <person name="Traeger S."/>
            <person name="Altegoer F."/>
            <person name="Freitag M."/>
            <person name="Gabaldon T."/>
            <person name="Kempken F."/>
            <person name="Kumar A."/>
            <person name="Marcet-Houben M."/>
            <person name="Poggeler S."/>
            <person name="Stajich J.E."/>
            <person name="Nowrousian M."/>
        </authorList>
    </citation>
    <scope>NUCLEOTIDE SEQUENCE [LARGE SCALE GENOMIC DNA]</scope>
    <source>
        <strain evidence="4">CBS 100304</strain>
        <tissue evidence="3">Vegetative mycelium</tissue>
    </source>
</reference>
<evidence type="ECO:0000313" key="3">
    <source>
        <dbReference type="EMBL" id="CCX15891.1"/>
    </source>
</evidence>